<dbReference type="GO" id="GO:0106430">
    <property type="term" value="F:dihydroorotate dehydrogenase (quinone) activity"/>
    <property type="evidence" value="ECO:0007669"/>
    <property type="project" value="UniProtKB-EC"/>
</dbReference>
<sequence>MLLQTLALPALRRLDPEKAHHLALRALQLGLGGAARPGEDDGLAVSAMGMRFSNPIGIAAGFDKDCRVPVPLARAGFGFVEAGTVTPLPQEGNERPRLFRLPEEGAVINRMGFNNEGLERFSQRLRGLRAGSGIPVPFGANVGINKNSDDPPRDYAALVQELAPLADYLVVNVSSPNTPGLRALQQVEPLRAVLTAVAGAVSERPPLLVKLAPDLADEALEAIVEAVVEGGADGLIVSNTLLARPPHLRGRHAGESGGLSGAPLRARSTAMLARVASLSAGRLALIGCGGISCGADILDKIRAGADLVQVYTRYSIEGPAMLPRLKRELRAALRASGFRDLAEARGTALAARRSA</sequence>
<comment type="similarity">
    <text evidence="5">Belongs to the dihydroorotate dehydrogenase family. Type 2 subfamily.</text>
</comment>
<evidence type="ECO:0000256" key="9">
    <source>
        <dbReference type="ARBA" id="ARBA00022643"/>
    </source>
</evidence>
<evidence type="ECO:0000256" key="13">
    <source>
        <dbReference type="ARBA" id="ARBA00048639"/>
    </source>
</evidence>
<dbReference type="EMBL" id="JAMSKV010000001">
    <property type="protein sequence ID" value="MCQ8276864.1"/>
    <property type="molecule type" value="Genomic_DNA"/>
</dbReference>
<evidence type="ECO:0000256" key="7">
    <source>
        <dbReference type="ARBA" id="ARBA00018366"/>
    </source>
</evidence>
<dbReference type="PANTHER" id="PTHR48109">
    <property type="entry name" value="DIHYDROOROTATE DEHYDROGENASE (QUINONE), MITOCHONDRIAL-RELATED"/>
    <property type="match status" value="1"/>
</dbReference>
<dbReference type="InterPro" id="IPR013785">
    <property type="entry name" value="Aldolase_TIM"/>
</dbReference>
<dbReference type="InterPro" id="IPR005719">
    <property type="entry name" value="Dihydroorotate_DH_2"/>
</dbReference>
<evidence type="ECO:0000256" key="3">
    <source>
        <dbReference type="ARBA" id="ARBA00004370"/>
    </source>
</evidence>
<gene>
    <name evidence="16" type="ORF">NFI95_00170</name>
</gene>
<dbReference type="PANTHER" id="PTHR48109:SF4">
    <property type="entry name" value="DIHYDROOROTATE DEHYDROGENASE (QUINONE), MITOCHONDRIAL"/>
    <property type="match status" value="1"/>
</dbReference>
<comment type="subcellular location">
    <subcellularLocation>
        <location evidence="3">Membrane</location>
    </subcellularLocation>
</comment>
<dbReference type="NCBIfam" id="NF003645">
    <property type="entry name" value="PRK05286.1-2"/>
    <property type="match status" value="1"/>
</dbReference>
<dbReference type="RefSeq" id="WP_422862313.1">
    <property type="nucleotide sequence ID" value="NZ_JAMSKV010000001.1"/>
</dbReference>
<evidence type="ECO:0000256" key="1">
    <source>
        <dbReference type="ARBA" id="ARBA00001917"/>
    </source>
</evidence>
<comment type="caution">
    <text evidence="16">The sequence shown here is derived from an EMBL/GenBank/DDBJ whole genome shotgun (WGS) entry which is preliminary data.</text>
</comment>
<evidence type="ECO:0000256" key="11">
    <source>
        <dbReference type="ARBA" id="ARBA00023002"/>
    </source>
</evidence>
<comment type="pathway">
    <text evidence="4">Pyrimidine metabolism; UMP biosynthesis via de novo pathway; orotate from (S)-dihydroorotate (quinone route): step 1/1.</text>
</comment>
<protein>
    <recommendedName>
        <fullName evidence="7 14">Dihydroorotate dehydrogenase (quinone)</fullName>
        <ecNumber evidence="6 14">1.3.5.2</ecNumber>
    </recommendedName>
</protein>
<dbReference type="PIRSF" id="PIRSF000164">
    <property type="entry name" value="DHO_oxidase"/>
    <property type="match status" value="1"/>
</dbReference>
<keyword evidence="10" id="KW-0665">Pyrimidine biosynthesis</keyword>
<evidence type="ECO:0000256" key="6">
    <source>
        <dbReference type="ARBA" id="ARBA00012791"/>
    </source>
</evidence>
<dbReference type="InterPro" id="IPR012135">
    <property type="entry name" value="Dihydroorotate_DH_1_2"/>
</dbReference>
<dbReference type="NCBIfam" id="NF003652">
    <property type="entry name" value="PRK05286.2-5"/>
    <property type="match status" value="1"/>
</dbReference>
<evidence type="ECO:0000256" key="10">
    <source>
        <dbReference type="ARBA" id="ARBA00022975"/>
    </source>
</evidence>
<keyword evidence="8" id="KW-0285">Flavoprotein</keyword>
<evidence type="ECO:0000256" key="4">
    <source>
        <dbReference type="ARBA" id="ARBA00005161"/>
    </source>
</evidence>
<evidence type="ECO:0000256" key="5">
    <source>
        <dbReference type="ARBA" id="ARBA00005359"/>
    </source>
</evidence>
<evidence type="ECO:0000256" key="14">
    <source>
        <dbReference type="NCBIfam" id="TIGR01036"/>
    </source>
</evidence>
<comment type="cofactor">
    <cofactor evidence="1">
        <name>FMN</name>
        <dbReference type="ChEBI" id="CHEBI:58210"/>
    </cofactor>
</comment>
<dbReference type="Pfam" id="PF01180">
    <property type="entry name" value="DHO_dh"/>
    <property type="match status" value="1"/>
</dbReference>
<accession>A0ABT1W1X1</accession>
<keyword evidence="9" id="KW-0288">FMN</keyword>
<evidence type="ECO:0000256" key="8">
    <source>
        <dbReference type="ARBA" id="ARBA00022630"/>
    </source>
</evidence>
<comment type="function">
    <text evidence="2">Catalyzes the conversion of dihydroorotate to orotate with quinone as electron acceptor.</text>
</comment>
<evidence type="ECO:0000313" key="17">
    <source>
        <dbReference type="Proteomes" id="UP001524587"/>
    </source>
</evidence>
<comment type="catalytic activity">
    <reaction evidence="13">
        <text>(S)-dihydroorotate + a quinone = orotate + a quinol</text>
        <dbReference type="Rhea" id="RHEA:30187"/>
        <dbReference type="ChEBI" id="CHEBI:24646"/>
        <dbReference type="ChEBI" id="CHEBI:30839"/>
        <dbReference type="ChEBI" id="CHEBI:30864"/>
        <dbReference type="ChEBI" id="CHEBI:132124"/>
        <dbReference type="EC" id="1.3.5.2"/>
    </reaction>
</comment>
<dbReference type="InterPro" id="IPR050074">
    <property type="entry name" value="DHO_dehydrogenase"/>
</dbReference>
<dbReference type="SUPFAM" id="SSF51395">
    <property type="entry name" value="FMN-linked oxidoreductases"/>
    <property type="match status" value="1"/>
</dbReference>
<proteinExistence type="inferred from homology"/>
<dbReference type="CDD" id="cd04738">
    <property type="entry name" value="DHOD_2_like"/>
    <property type="match status" value="1"/>
</dbReference>
<evidence type="ECO:0000256" key="12">
    <source>
        <dbReference type="ARBA" id="ARBA00023136"/>
    </source>
</evidence>
<keyword evidence="11 16" id="KW-0560">Oxidoreductase</keyword>
<name>A0ABT1W1X1_9PROT</name>
<evidence type="ECO:0000313" key="16">
    <source>
        <dbReference type="EMBL" id="MCQ8276864.1"/>
    </source>
</evidence>
<dbReference type="Proteomes" id="UP001524587">
    <property type="component" value="Unassembled WGS sequence"/>
</dbReference>
<dbReference type="Gene3D" id="3.20.20.70">
    <property type="entry name" value="Aldolase class I"/>
    <property type="match status" value="1"/>
</dbReference>
<dbReference type="InterPro" id="IPR005720">
    <property type="entry name" value="Dihydroorotate_DH_cat"/>
</dbReference>
<dbReference type="EC" id="1.3.5.2" evidence="6 14"/>
<evidence type="ECO:0000256" key="2">
    <source>
        <dbReference type="ARBA" id="ARBA00003125"/>
    </source>
</evidence>
<organism evidence="16 17">
    <name type="scientific">Endosaccharibacter trunci</name>
    <dbReference type="NCBI Taxonomy" id="2812733"/>
    <lineage>
        <taxon>Bacteria</taxon>
        <taxon>Pseudomonadati</taxon>
        <taxon>Pseudomonadota</taxon>
        <taxon>Alphaproteobacteria</taxon>
        <taxon>Acetobacterales</taxon>
        <taxon>Acetobacteraceae</taxon>
        <taxon>Endosaccharibacter</taxon>
    </lineage>
</organism>
<feature type="domain" description="Dihydroorotate dehydrogenase catalytic" evidence="15">
    <location>
        <begin position="43"/>
        <end position="333"/>
    </location>
</feature>
<keyword evidence="12" id="KW-0472">Membrane</keyword>
<keyword evidence="17" id="KW-1185">Reference proteome</keyword>
<dbReference type="InterPro" id="IPR001295">
    <property type="entry name" value="Dihydroorotate_DH_CS"/>
</dbReference>
<evidence type="ECO:0000259" key="15">
    <source>
        <dbReference type="Pfam" id="PF01180"/>
    </source>
</evidence>
<dbReference type="PROSITE" id="PS00911">
    <property type="entry name" value="DHODEHASE_1"/>
    <property type="match status" value="1"/>
</dbReference>
<dbReference type="NCBIfam" id="TIGR01036">
    <property type="entry name" value="pyrD_sub2"/>
    <property type="match status" value="1"/>
</dbReference>
<reference evidence="16 17" key="1">
    <citation type="submission" date="2022-06" db="EMBL/GenBank/DDBJ databases">
        <title>Endosaccharibacter gen. nov., sp. nov., endophytic bacteria isolated from sugarcane.</title>
        <authorList>
            <person name="Pitiwittayakul N."/>
            <person name="Yukphan P."/>
            <person name="Charoenyingcharoen P."/>
            <person name="Tanasupawat S."/>
        </authorList>
    </citation>
    <scope>NUCLEOTIDE SEQUENCE [LARGE SCALE GENOMIC DNA]</scope>
    <source>
        <strain evidence="16 17">KSS8</strain>
    </source>
</reference>